<dbReference type="Pfam" id="PF11967">
    <property type="entry name" value="RecO_N"/>
    <property type="match status" value="1"/>
</dbReference>
<dbReference type="InterPro" id="IPR037278">
    <property type="entry name" value="ARFGAP/RecO"/>
</dbReference>
<dbReference type="GO" id="GO:0043590">
    <property type="term" value="C:bacterial nucleoid"/>
    <property type="evidence" value="ECO:0007669"/>
    <property type="project" value="TreeGrafter"/>
</dbReference>
<evidence type="ECO:0000256" key="5">
    <source>
        <dbReference type="ARBA" id="ARBA00023172"/>
    </source>
</evidence>
<name>A0A3N1NWE8_9GAMM</name>
<dbReference type="SUPFAM" id="SSF57863">
    <property type="entry name" value="ArfGap/RecO-like zinc finger"/>
    <property type="match status" value="1"/>
</dbReference>
<keyword evidence="11" id="KW-1185">Reference proteome</keyword>
<comment type="similarity">
    <text evidence="2 8">Belongs to the RecO family.</text>
</comment>
<dbReference type="Gene3D" id="2.40.50.140">
    <property type="entry name" value="Nucleic acid-binding proteins"/>
    <property type="match status" value="1"/>
</dbReference>
<dbReference type="NCBIfam" id="TIGR00613">
    <property type="entry name" value="reco"/>
    <property type="match status" value="1"/>
</dbReference>
<feature type="domain" description="DNA replication/recombination mediator RecO N-terminal" evidence="9">
    <location>
        <begin position="2"/>
        <end position="74"/>
    </location>
</feature>
<dbReference type="PANTHER" id="PTHR33991:SF1">
    <property type="entry name" value="DNA REPAIR PROTEIN RECO"/>
    <property type="match status" value="1"/>
</dbReference>
<evidence type="ECO:0000313" key="10">
    <source>
        <dbReference type="EMBL" id="ROQ20515.1"/>
    </source>
</evidence>
<evidence type="ECO:0000313" key="11">
    <source>
        <dbReference type="Proteomes" id="UP000273643"/>
    </source>
</evidence>
<evidence type="ECO:0000256" key="4">
    <source>
        <dbReference type="ARBA" id="ARBA00022763"/>
    </source>
</evidence>
<evidence type="ECO:0000256" key="8">
    <source>
        <dbReference type="HAMAP-Rule" id="MF_00201"/>
    </source>
</evidence>
<accession>A0A3N1NWE8</accession>
<protein>
    <recommendedName>
        <fullName evidence="3 8">DNA repair protein RecO</fullName>
    </recommendedName>
    <alternativeName>
        <fullName evidence="7 8">Recombination protein O</fullName>
    </alternativeName>
</protein>
<dbReference type="SUPFAM" id="SSF50249">
    <property type="entry name" value="Nucleic acid-binding proteins"/>
    <property type="match status" value="1"/>
</dbReference>
<dbReference type="InterPro" id="IPR022572">
    <property type="entry name" value="DNA_rep/recomb_RecO_N"/>
</dbReference>
<dbReference type="Pfam" id="PF02565">
    <property type="entry name" value="RecO_C"/>
    <property type="match status" value="1"/>
</dbReference>
<keyword evidence="6 8" id="KW-0234">DNA repair</keyword>
<comment type="function">
    <text evidence="1 8">Involved in DNA repair and RecF pathway recombination.</text>
</comment>
<dbReference type="GO" id="GO:0006302">
    <property type="term" value="P:double-strand break repair"/>
    <property type="evidence" value="ECO:0007669"/>
    <property type="project" value="TreeGrafter"/>
</dbReference>
<keyword evidence="4 8" id="KW-0227">DNA damage</keyword>
<dbReference type="HAMAP" id="MF_00201">
    <property type="entry name" value="RecO"/>
    <property type="match status" value="1"/>
</dbReference>
<evidence type="ECO:0000259" key="9">
    <source>
        <dbReference type="Pfam" id="PF11967"/>
    </source>
</evidence>
<proteinExistence type="inferred from homology"/>
<dbReference type="Proteomes" id="UP000273643">
    <property type="component" value="Unassembled WGS sequence"/>
</dbReference>
<dbReference type="AlphaFoldDB" id="A0A3N1NWE8"/>
<evidence type="ECO:0000256" key="2">
    <source>
        <dbReference type="ARBA" id="ARBA00007452"/>
    </source>
</evidence>
<dbReference type="OrthoDB" id="9804792at2"/>
<sequence length="239" mass="26666">MRIEFQPAYVLHTRPYRDTSLLLDLLTPDYGRIGAVAKGVRRGKSQRRPLLNPFIPILVSLGGRSSLKTLTAVEADGIGHRLAGLSLYSGFYVNELIVRLLGEQDPNPDLFDDYRWTMNALSTNPADASPEPVLRQFEWRLLDGLGYGISFTEEADTGEPVRADALYRFDPEAGFIPTYSSRDPQETPKLFVGADLLACAQADFSEPQTLMTAKRLSRLMLHPLLGSKPLKSRDLFRPA</sequence>
<evidence type="ECO:0000256" key="6">
    <source>
        <dbReference type="ARBA" id="ARBA00023204"/>
    </source>
</evidence>
<dbReference type="InterPro" id="IPR042242">
    <property type="entry name" value="RecO_C"/>
</dbReference>
<dbReference type="GO" id="GO:0006310">
    <property type="term" value="P:DNA recombination"/>
    <property type="evidence" value="ECO:0007669"/>
    <property type="project" value="UniProtKB-UniRule"/>
</dbReference>
<organism evidence="10 11">
    <name type="scientific">Marinimicrobium koreense</name>
    <dbReference type="NCBI Taxonomy" id="306545"/>
    <lineage>
        <taxon>Bacteria</taxon>
        <taxon>Pseudomonadati</taxon>
        <taxon>Pseudomonadota</taxon>
        <taxon>Gammaproteobacteria</taxon>
        <taxon>Cellvibrionales</taxon>
        <taxon>Cellvibrionaceae</taxon>
        <taxon>Marinimicrobium</taxon>
    </lineage>
</organism>
<dbReference type="RefSeq" id="WP_123637651.1">
    <property type="nucleotide sequence ID" value="NZ_JBHYFO010000012.1"/>
</dbReference>
<dbReference type="PANTHER" id="PTHR33991">
    <property type="entry name" value="DNA REPAIR PROTEIN RECO"/>
    <property type="match status" value="1"/>
</dbReference>
<evidence type="ECO:0000256" key="3">
    <source>
        <dbReference type="ARBA" id="ARBA00021310"/>
    </source>
</evidence>
<reference evidence="10 11" key="1">
    <citation type="submission" date="2018-11" db="EMBL/GenBank/DDBJ databases">
        <title>Genomic Encyclopedia of Type Strains, Phase IV (KMG-IV): sequencing the most valuable type-strain genomes for metagenomic binning, comparative biology and taxonomic classification.</title>
        <authorList>
            <person name="Goeker M."/>
        </authorList>
    </citation>
    <scope>NUCLEOTIDE SEQUENCE [LARGE SCALE GENOMIC DNA]</scope>
    <source>
        <strain evidence="10 11">DSM 16974</strain>
    </source>
</reference>
<evidence type="ECO:0000256" key="1">
    <source>
        <dbReference type="ARBA" id="ARBA00003065"/>
    </source>
</evidence>
<gene>
    <name evidence="8" type="primary">recO</name>
    <name evidence="10" type="ORF">EDC38_1121</name>
</gene>
<comment type="caution">
    <text evidence="10">The sequence shown here is derived from an EMBL/GenBank/DDBJ whole genome shotgun (WGS) entry which is preliminary data.</text>
</comment>
<dbReference type="InterPro" id="IPR012340">
    <property type="entry name" value="NA-bd_OB-fold"/>
</dbReference>
<keyword evidence="5 8" id="KW-0233">DNA recombination</keyword>
<dbReference type="Gene3D" id="1.20.1440.120">
    <property type="entry name" value="Recombination protein O, C-terminal domain"/>
    <property type="match status" value="1"/>
</dbReference>
<dbReference type="InterPro" id="IPR003717">
    <property type="entry name" value="RecO"/>
</dbReference>
<dbReference type="EMBL" id="RJUK01000001">
    <property type="protein sequence ID" value="ROQ20515.1"/>
    <property type="molecule type" value="Genomic_DNA"/>
</dbReference>
<evidence type="ECO:0000256" key="7">
    <source>
        <dbReference type="ARBA" id="ARBA00033409"/>
    </source>
</evidence>